<dbReference type="RefSeq" id="WP_003127188.1">
    <property type="nucleotide sequence ID" value="NZ_BSYC01000002.1"/>
</dbReference>
<dbReference type="SMART" id="SM00047">
    <property type="entry name" value="LYZ2"/>
    <property type="match status" value="1"/>
</dbReference>
<dbReference type="EC" id="3.2.1.-" evidence="8"/>
<comment type="similarity">
    <text evidence="1">Belongs to the glycosyl hydrolase 73 family.</text>
</comment>
<dbReference type="Pfam" id="PF01832">
    <property type="entry name" value="Glucosaminidase"/>
    <property type="match status" value="1"/>
</dbReference>
<sequence>MSKRRKTTKTRLPFVFLGILLIGLAFIFSMNSLADPLPKQEDSEEMTQQEFIDRIAPHAQELQKGYGILPSIILGQAILESDWGKSTLASEYNNLFGIKAFGHSKKVTLDTQEFYNEQWVTIQGDFRVYDSWEESMDDHTMLFVNGVDWNPALYVNVLSATDYKTAAKALQEAGYATDPDYAEKIIRVIETYHLNQYDQ</sequence>
<keyword evidence="2 8" id="KW-0378">Hydrolase</keyword>
<dbReference type="Proteomes" id="UP000516696">
    <property type="component" value="Chromosome"/>
</dbReference>
<reference evidence="4 12" key="4">
    <citation type="submission" date="2020-06" db="EMBL/GenBank/DDBJ databases">
        <title>Crossreactivity between MHC class I-restricted antigens from cancer cells and an enterococcal bacteriophage.</title>
        <authorList>
            <person name="Fluckiger A."/>
            <person name="Daillere R."/>
            <person name="Sassi M."/>
            <person name="Cattoir V."/>
            <person name="Kroemer G."/>
            <person name="Zitvogel L."/>
        </authorList>
    </citation>
    <scope>NUCLEOTIDE SEQUENCE [LARGE SCALE GENOMIC DNA]</scope>
    <source>
        <strain evidence="4 12">EG4</strain>
    </source>
</reference>
<dbReference type="Proteomes" id="UP000439965">
    <property type="component" value="Unassembled WGS sequence"/>
</dbReference>
<dbReference type="PRINTS" id="PR01002">
    <property type="entry name" value="FLGFLGJ"/>
</dbReference>
<gene>
    <name evidence="8" type="primary">lytG</name>
    <name evidence="7" type="ORF">EGM181_08515</name>
    <name evidence="6" type="ORF">GTI89_00475</name>
    <name evidence="4" type="ORF">HWH42_12730</name>
    <name evidence="8" type="ORF">NCTC12360_01019</name>
    <name evidence="5" type="ORF">P7E30_03520</name>
</gene>
<dbReference type="Gene3D" id="4.10.80.30">
    <property type="entry name" value="DNA polymerase, domain 6"/>
    <property type="match status" value="1"/>
</dbReference>
<dbReference type="EMBL" id="WVTI01000001">
    <property type="protein sequence ID" value="MXS24566.1"/>
    <property type="molecule type" value="Genomic_DNA"/>
</dbReference>
<reference evidence="7 11" key="3">
    <citation type="submission" date="2020-03" db="EMBL/GenBank/DDBJ databases">
        <title>Characterization of ganglioside-mimicking enterococci.</title>
        <authorList>
            <person name="Patry R.T."/>
            <person name="Nothaft H."/>
            <person name="Bridger R."/>
            <person name="Shajahan A."/>
            <person name="Huynh S."/>
            <person name="Sanchez S."/>
            <person name="Azadi P."/>
            <person name="Cooper K."/>
            <person name="Miller W.G."/>
            <person name="Parker C.T."/>
            <person name="Wells L."/>
            <person name="Szymanski C.M."/>
        </authorList>
    </citation>
    <scope>NUCLEOTIDE SEQUENCE [LARGE SCALE GENOMIC DNA]</scope>
    <source>
        <strain evidence="7 11">EGM181</strain>
    </source>
</reference>
<dbReference type="Proteomes" id="UP000254807">
    <property type="component" value="Unassembled WGS sequence"/>
</dbReference>
<evidence type="ECO:0000313" key="4">
    <source>
        <dbReference type="EMBL" id="MBA0973431.1"/>
    </source>
</evidence>
<feature type="domain" description="Mannosyl-glycoprotein endo-beta-N-acetylglucosamidase-like" evidence="3">
    <location>
        <begin position="40"/>
        <end position="198"/>
    </location>
</feature>
<evidence type="ECO:0000259" key="3">
    <source>
        <dbReference type="SMART" id="SM00047"/>
    </source>
</evidence>
<accession>A0A376H2F7</accession>
<dbReference type="Proteomes" id="UP001183682">
    <property type="component" value="Unassembled WGS sequence"/>
</dbReference>
<reference evidence="6 10" key="2">
    <citation type="submission" date="2019-04" db="EMBL/GenBank/DDBJ databases">
        <title>Step-wise assembly of the neonatal virome modulated by breast feeding.</title>
        <authorList>
            <person name="Liang G."/>
            <person name="Bushman F."/>
        </authorList>
    </citation>
    <scope>NUCLEOTIDE SEQUENCE [LARGE SCALE GENOMIC DNA]</scope>
    <source>
        <strain evidence="6 10">E3404</strain>
    </source>
</reference>
<protein>
    <submittedName>
        <fullName evidence="4">Glycoside hydrolase family 73 protein</fullName>
    </submittedName>
    <submittedName>
        <fullName evidence="8">N-acetylmuramoyl-L-alanine amidase</fullName>
        <ecNumber evidence="8">3.2.1.-</ecNumber>
    </submittedName>
</protein>
<evidence type="ECO:0000313" key="6">
    <source>
        <dbReference type="EMBL" id="MXS24566.1"/>
    </source>
</evidence>
<name>A0A376H2F7_ENTGA</name>
<evidence type="ECO:0000313" key="9">
    <source>
        <dbReference type="Proteomes" id="UP000254807"/>
    </source>
</evidence>
<evidence type="ECO:0000313" key="7">
    <source>
        <dbReference type="EMBL" id="QOG27285.1"/>
    </source>
</evidence>
<dbReference type="OrthoDB" id="977752at2"/>
<reference evidence="5" key="5">
    <citation type="submission" date="2023-03" db="EMBL/GenBank/DDBJ databases">
        <authorList>
            <person name="Shen W."/>
            <person name="Cai J."/>
        </authorList>
    </citation>
    <scope>NUCLEOTIDE SEQUENCE</scope>
    <source>
        <strain evidence="5">K69-2</strain>
    </source>
</reference>
<evidence type="ECO:0000313" key="12">
    <source>
        <dbReference type="Proteomes" id="UP000571857"/>
    </source>
</evidence>
<dbReference type="EMBL" id="JARPZN010000002">
    <property type="protein sequence ID" value="MDT2689278.1"/>
    <property type="molecule type" value="Genomic_DNA"/>
</dbReference>
<evidence type="ECO:0000256" key="2">
    <source>
        <dbReference type="ARBA" id="ARBA00022801"/>
    </source>
</evidence>
<evidence type="ECO:0000313" key="8">
    <source>
        <dbReference type="EMBL" id="STD82588.1"/>
    </source>
</evidence>
<dbReference type="PANTHER" id="PTHR33308">
    <property type="entry name" value="PEPTIDOGLYCAN HYDROLASE FLGJ"/>
    <property type="match status" value="1"/>
</dbReference>
<dbReference type="GO" id="GO:0016798">
    <property type="term" value="F:hydrolase activity, acting on glycosyl bonds"/>
    <property type="evidence" value="ECO:0007669"/>
    <property type="project" value="UniProtKB-KW"/>
</dbReference>
<dbReference type="EMBL" id="JABXJK010000064">
    <property type="protein sequence ID" value="MBA0973431.1"/>
    <property type="molecule type" value="Genomic_DNA"/>
</dbReference>
<proteinExistence type="inferred from homology"/>
<dbReference type="PANTHER" id="PTHR33308:SF10">
    <property type="entry name" value="EXO-GLUCOSAMINIDASE LYTG"/>
    <property type="match status" value="1"/>
</dbReference>
<keyword evidence="9" id="KW-1185">Reference proteome</keyword>
<dbReference type="Proteomes" id="UP000571857">
    <property type="component" value="Unassembled WGS sequence"/>
</dbReference>
<dbReference type="InterPro" id="IPR002901">
    <property type="entry name" value="MGlyc_endo_b_GlcNAc-like_dom"/>
</dbReference>
<evidence type="ECO:0000256" key="1">
    <source>
        <dbReference type="ARBA" id="ARBA00010266"/>
    </source>
</evidence>
<keyword evidence="8" id="KW-0326">Glycosidase</keyword>
<evidence type="ECO:0000313" key="10">
    <source>
        <dbReference type="Proteomes" id="UP000439965"/>
    </source>
</evidence>
<dbReference type="GeneID" id="93223977"/>
<reference evidence="8 9" key="1">
    <citation type="submission" date="2018-06" db="EMBL/GenBank/DDBJ databases">
        <authorList>
            <consortium name="Pathogen Informatics"/>
            <person name="Doyle S."/>
        </authorList>
    </citation>
    <scope>NUCLEOTIDE SEQUENCE [LARGE SCALE GENOMIC DNA]</scope>
    <source>
        <strain evidence="8 9">NCTC12360</strain>
    </source>
</reference>
<dbReference type="AlphaFoldDB" id="A0A376H2F7"/>
<dbReference type="GO" id="GO:0004040">
    <property type="term" value="F:amidase activity"/>
    <property type="evidence" value="ECO:0007669"/>
    <property type="project" value="InterPro"/>
</dbReference>
<organism evidence="8 9">
    <name type="scientific">Enterococcus gallinarum</name>
    <dbReference type="NCBI Taxonomy" id="1353"/>
    <lineage>
        <taxon>Bacteria</taxon>
        <taxon>Bacillati</taxon>
        <taxon>Bacillota</taxon>
        <taxon>Bacilli</taxon>
        <taxon>Lactobacillales</taxon>
        <taxon>Enterococcaceae</taxon>
        <taxon>Enterococcus</taxon>
    </lineage>
</organism>
<dbReference type="InterPro" id="IPR051056">
    <property type="entry name" value="Glycosyl_Hydrolase_73"/>
</dbReference>
<dbReference type="EMBL" id="CP050485">
    <property type="protein sequence ID" value="QOG27285.1"/>
    <property type="molecule type" value="Genomic_DNA"/>
</dbReference>
<evidence type="ECO:0000313" key="11">
    <source>
        <dbReference type="Proteomes" id="UP000516696"/>
    </source>
</evidence>
<dbReference type="Gene3D" id="1.10.530.10">
    <property type="match status" value="1"/>
</dbReference>
<dbReference type="EMBL" id="UFYW01000001">
    <property type="protein sequence ID" value="STD82588.1"/>
    <property type="molecule type" value="Genomic_DNA"/>
</dbReference>
<evidence type="ECO:0000313" key="5">
    <source>
        <dbReference type="EMBL" id="MDT2689278.1"/>
    </source>
</evidence>